<dbReference type="PROSITE" id="PS00041">
    <property type="entry name" value="HTH_ARAC_FAMILY_1"/>
    <property type="match status" value="1"/>
</dbReference>
<dbReference type="Proteomes" id="UP000198796">
    <property type="component" value="Unassembled WGS sequence"/>
</dbReference>
<feature type="domain" description="HTH araC/xylS-type" evidence="4">
    <location>
        <begin position="201"/>
        <end position="281"/>
    </location>
</feature>
<name>A0A1I0XJ38_9RHOB</name>
<evidence type="ECO:0000259" key="4">
    <source>
        <dbReference type="PROSITE" id="PS01124"/>
    </source>
</evidence>
<evidence type="ECO:0000313" key="6">
    <source>
        <dbReference type="Proteomes" id="UP000198796"/>
    </source>
</evidence>
<dbReference type="PROSITE" id="PS01124">
    <property type="entry name" value="HTH_ARAC_FAMILY_2"/>
    <property type="match status" value="1"/>
</dbReference>
<protein>
    <submittedName>
        <fullName evidence="5">Transcriptional regulator, AraC family</fullName>
    </submittedName>
</protein>
<dbReference type="Gene3D" id="1.10.10.60">
    <property type="entry name" value="Homeodomain-like"/>
    <property type="match status" value="2"/>
</dbReference>
<dbReference type="PRINTS" id="PR00032">
    <property type="entry name" value="HTHARAC"/>
</dbReference>
<dbReference type="InterPro" id="IPR050204">
    <property type="entry name" value="AraC_XylS_family_regulators"/>
</dbReference>
<evidence type="ECO:0000256" key="2">
    <source>
        <dbReference type="ARBA" id="ARBA00023125"/>
    </source>
</evidence>
<dbReference type="Pfam" id="PF12833">
    <property type="entry name" value="HTH_18"/>
    <property type="match status" value="1"/>
</dbReference>
<dbReference type="InterPro" id="IPR020449">
    <property type="entry name" value="Tscrpt_reg_AraC-type_HTH"/>
</dbReference>
<keyword evidence="1" id="KW-0805">Transcription regulation</keyword>
<dbReference type="STRING" id="871651.SAMN05421688_2347"/>
<accession>A0A1I0XJ38</accession>
<evidence type="ECO:0000256" key="1">
    <source>
        <dbReference type="ARBA" id="ARBA00023015"/>
    </source>
</evidence>
<dbReference type="InterPro" id="IPR018062">
    <property type="entry name" value="HTH_AraC-typ_CS"/>
</dbReference>
<dbReference type="Gene3D" id="2.60.120.10">
    <property type="entry name" value="Jelly Rolls"/>
    <property type="match status" value="1"/>
</dbReference>
<evidence type="ECO:0000313" key="5">
    <source>
        <dbReference type="EMBL" id="SFB01045.1"/>
    </source>
</evidence>
<dbReference type="SMART" id="SM00342">
    <property type="entry name" value="HTH_ARAC"/>
    <property type="match status" value="1"/>
</dbReference>
<dbReference type="InterPro" id="IPR014710">
    <property type="entry name" value="RmlC-like_jellyroll"/>
</dbReference>
<sequence length="296" mass="33250">MDKIEHHALGHIPMRSLSLRLARSTIRMSHGASWRINKVNPVHDLIICLSGSGVYQVGEDAERIELRPGEAMLIPAYTRFRGNHGGGSELFTGIAQHFTLDLFERGDLIQQMALRRAVGLPNWGALEPLLRHYRDASPHGSTTLVQHHQFMVVLLAFLETAFVEWRVDGAEPDSQDHLSVQIMLAAARLSADPLGSGAGADEVLERIPYNPDYFRRAFKERIGYTPQKFRELKRMEFAANRLGMGLSVKAAAEELGYSDPYFFSRMFKRYLGANPSSYRERKGRKAATSPRRSATG</sequence>
<dbReference type="InterPro" id="IPR009057">
    <property type="entry name" value="Homeodomain-like_sf"/>
</dbReference>
<dbReference type="EMBL" id="FOJU01000003">
    <property type="protein sequence ID" value="SFB01045.1"/>
    <property type="molecule type" value="Genomic_DNA"/>
</dbReference>
<dbReference type="OrthoDB" id="9803764at2"/>
<proteinExistence type="predicted"/>
<keyword evidence="2" id="KW-0238">DNA-binding</keyword>
<keyword evidence="3" id="KW-0804">Transcription</keyword>
<dbReference type="InterPro" id="IPR018060">
    <property type="entry name" value="HTH_AraC"/>
</dbReference>
<dbReference type="SUPFAM" id="SSF51182">
    <property type="entry name" value="RmlC-like cupins"/>
    <property type="match status" value="1"/>
</dbReference>
<evidence type="ECO:0000256" key="3">
    <source>
        <dbReference type="ARBA" id="ARBA00023163"/>
    </source>
</evidence>
<gene>
    <name evidence="5" type="ORF">SAMN05421688_2347</name>
</gene>
<organism evidence="5 6">
    <name type="scientific">Poseidonocella pacifica</name>
    <dbReference type="NCBI Taxonomy" id="871651"/>
    <lineage>
        <taxon>Bacteria</taxon>
        <taxon>Pseudomonadati</taxon>
        <taxon>Pseudomonadota</taxon>
        <taxon>Alphaproteobacteria</taxon>
        <taxon>Rhodobacterales</taxon>
        <taxon>Roseobacteraceae</taxon>
        <taxon>Poseidonocella</taxon>
    </lineage>
</organism>
<dbReference type="GO" id="GO:0043565">
    <property type="term" value="F:sequence-specific DNA binding"/>
    <property type="evidence" value="ECO:0007669"/>
    <property type="project" value="InterPro"/>
</dbReference>
<dbReference type="GO" id="GO:0003700">
    <property type="term" value="F:DNA-binding transcription factor activity"/>
    <property type="evidence" value="ECO:0007669"/>
    <property type="project" value="InterPro"/>
</dbReference>
<reference evidence="5 6" key="1">
    <citation type="submission" date="2016-10" db="EMBL/GenBank/DDBJ databases">
        <authorList>
            <person name="de Groot N.N."/>
        </authorList>
    </citation>
    <scope>NUCLEOTIDE SEQUENCE [LARGE SCALE GENOMIC DNA]</scope>
    <source>
        <strain evidence="5 6">DSM 29316</strain>
    </source>
</reference>
<dbReference type="AlphaFoldDB" id="A0A1I0XJ38"/>
<dbReference type="SUPFAM" id="SSF46689">
    <property type="entry name" value="Homeodomain-like"/>
    <property type="match status" value="1"/>
</dbReference>
<keyword evidence="6" id="KW-1185">Reference proteome</keyword>
<dbReference type="RefSeq" id="WP_092064864.1">
    <property type="nucleotide sequence ID" value="NZ_FOJU01000003.1"/>
</dbReference>
<dbReference type="InterPro" id="IPR011051">
    <property type="entry name" value="RmlC_Cupin_sf"/>
</dbReference>
<dbReference type="PANTHER" id="PTHR46796">
    <property type="entry name" value="HTH-TYPE TRANSCRIPTIONAL ACTIVATOR RHAS-RELATED"/>
    <property type="match status" value="1"/>
</dbReference>